<organism evidence="3 4">
    <name type="scientific">Lentibacillus kimchii</name>
    <dbReference type="NCBI Taxonomy" id="1542911"/>
    <lineage>
        <taxon>Bacteria</taxon>
        <taxon>Bacillati</taxon>
        <taxon>Bacillota</taxon>
        <taxon>Bacilli</taxon>
        <taxon>Bacillales</taxon>
        <taxon>Bacillaceae</taxon>
        <taxon>Lentibacillus</taxon>
    </lineage>
</organism>
<protein>
    <submittedName>
        <fullName evidence="3">RsfA family transcriptional regulator</fullName>
    </submittedName>
</protein>
<dbReference type="EMBL" id="JBHTGR010000001">
    <property type="protein sequence ID" value="MFC7745707.1"/>
    <property type="molecule type" value="Genomic_DNA"/>
</dbReference>
<name>A0ABW2UP61_9BACI</name>
<gene>
    <name evidence="3" type="ORF">ACFQU8_00445</name>
</gene>
<feature type="region of interest" description="Disordered" evidence="1">
    <location>
        <begin position="73"/>
        <end position="92"/>
    </location>
</feature>
<dbReference type="InterPro" id="IPR014243">
    <property type="entry name" value="RsfA-like"/>
</dbReference>
<dbReference type="PANTHER" id="PTHR41302">
    <property type="entry name" value="PRESPORE-SPECIFIC TRANSCRIPTIONAL REGULATOR RSFA-RELATED"/>
    <property type="match status" value="1"/>
</dbReference>
<proteinExistence type="predicted"/>
<dbReference type="PROSITE" id="PS50090">
    <property type="entry name" value="MYB_LIKE"/>
    <property type="match status" value="1"/>
</dbReference>
<dbReference type="InterPro" id="IPR001005">
    <property type="entry name" value="SANT/Myb"/>
</dbReference>
<dbReference type="RefSeq" id="WP_382357186.1">
    <property type="nucleotide sequence ID" value="NZ_JBHTGR010000001.1"/>
</dbReference>
<evidence type="ECO:0000313" key="3">
    <source>
        <dbReference type="EMBL" id="MFC7745707.1"/>
    </source>
</evidence>
<evidence type="ECO:0000256" key="1">
    <source>
        <dbReference type="SAM" id="MobiDB-lite"/>
    </source>
</evidence>
<dbReference type="Proteomes" id="UP001596620">
    <property type="component" value="Unassembled WGS sequence"/>
</dbReference>
<keyword evidence="4" id="KW-1185">Reference proteome</keyword>
<dbReference type="NCBIfam" id="TIGR02894">
    <property type="entry name" value="DNA_bind_RsfA"/>
    <property type="match status" value="1"/>
</dbReference>
<dbReference type="Pfam" id="PF13921">
    <property type="entry name" value="Myb_DNA-bind_6"/>
    <property type="match status" value="1"/>
</dbReference>
<dbReference type="PANTHER" id="PTHR41302:SF2">
    <property type="entry name" value="PRESPORE SPECIFIC TRANSCRIPTIONAL ACTIVATOR RSFA"/>
    <property type="match status" value="1"/>
</dbReference>
<sequence>MNATRQDAWTEDEDNLLADTVLRHIREGKTQLEAFNEVGRQLSRTSAACGFRWNASIRKEYADAIDKAREERKQNSQKIALEEDCQNDIPGGNDPIAEAISLLKRMRHFPVGDEQFMHHEQDFIQKQLIEENTALKEQLRRYDQAWEEMGKLWNWVRKPYK</sequence>
<comment type="caution">
    <text evidence="3">The sequence shown here is derived from an EMBL/GenBank/DDBJ whole genome shotgun (WGS) entry which is preliminary data.</text>
</comment>
<accession>A0ABW2UP61</accession>
<dbReference type="Gene3D" id="1.10.10.60">
    <property type="entry name" value="Homeodomain-like"/>
    <property type="match status" value="1"/>
</dbReference>
<feature type="domain" description="Myb-like" evidence="2">
    <location>
        <begin position="1"/>
        <end position="57"/>
    </location>
</feature>
<reference evidence="4" key="1">
    <citation type="journal article" date="2019" name="Int. J. Syst. Evol. Microbiol.">
        <title>The Global Catalogue of Microorganisms (GCM) 10K type strain sequencing project: providing services to taxonomists for standard genome sequencing and annotation.</title>
        <authorList>
            <consortium name="The Broad Institute Genomics Platform"/>
            <consortium name="The Broad Institute Genome Sequencing Center for Infectious Disease"/>
            <person name="Wu L."/>
            <person name="Ma J."/>
        </authorList>
    </citation>
    <scope>NUCLEOTIDE SEQUENCE [LARGE SCALE GENOMIC DNA]</scope>
    <source>
        <strain evidence="4">JCM 30234</strain>
    </source>
</reference>
<evidence type="ECO:0000313" key="4">
    <source>
        <dbReference type="Proteomes" id="UP001596620"/>
    </source>
</evidence>
<evidence type="ECO:0000259" key="2">
    <source>
        <dbReference type="PROSITE" id="PS50090"/>
    </source>
</evidence>